<dbReference type="STRING" id="96561.Dole_3199"/>
<dbReference type="AlphaFoldDB" id="A9A083"/>
<keyword evidence="2" id="KW-1185">Reference proteome</keyword>
<gene>
    <name evidence="1" type="ordered locus">Dole_3199</name>
</gene>
<sequence length="92" mass="10782">MIKSKKIGYGAIDSDPDFDLDFNFRQKTLLSVHPCNMDDTTWCFQSRNENFFARSRKTRADAEAYCCTPHKEARSLTQRLRKKAIYGWKLPT</sequence>
<reference evidence="1 2" key="1">
    <citation type="submission" date="2007-10" db="EMBL/GenBank/DDBJ databases">
        <title>Complete sequence of Desulfococcus oleovorans Hxd3.</title>
        <authorList>
            <consortium name="US DOE Joint Genome Institute"/>
            <person name="Copeland A."/>
            <person name="Lucas S."/>
            <person name="Lapidus A."/>
            <person name="Barry K."/>
            <person name="Glavina del Rio T."/>
            <person name="Dalin E."/>
            <person name="Tice H."/>
            <person name="Pitluck S."/>
            <person name="Kiss H."/>
            <person name="Brettin T."/>
            <person name="Bruce D."/>
            <person name="Detter J.C."/>
            <person name="Han C."/>
            <person name="Schmutz J."/>
            <person name="Larimer F."/>
            <person name="Land M."/>
            <person name="Hauser L."/>
            <person name="Kyrpides N."/>
            <person name="Kim E."/>
            <person name="Wawrik B."/>
            <person name="Richardson P."/>
        </authorList>
    </citation>
    <scope>NUCLEOTIDE SEQUENCE [LARGE SCALE GENOMIC DNA]</scope>
    <source>
        <strain evidence="2">DSM 6200 / JCM 39069 / Hxd3</strain>
    </source>
</reference>
<accession>A9A083</accession>
<protein>
    <submittedName>
        <fullName evidence="1">Uncharacterized protein</fullName>
    </submittedName>
</protein>
<name>A9A083_DESOH</name>
<evidence type="ECO:0000313" key="2">
    <source>
        <dbReference type="Proteomes" id="UP000008561"/>
    </source>
</evidence>
<dbReference type="KEGG" id="dol:Dole_3199"/>
<dbReference type="Proteomes" id="UP000008561">
    <property type="component" value="Chromosome"/>
</dbReference>
<proteinExistence type="predicted"/>
<organism evidence="1 2">
    <name type="scientific">Desulfosudis oleivorans (strain DSM 6200 / JCM 39069 / Hxd3)</name>
    <name type="common">Desulfococcus oleovorans</name>
    <dbReference type="NCBI Taxonomy" id="96561"/>
    <lineage>
        <taxon>Bacteria</taxon>
        <taxon>Pseudomonadati</taxon>
        <taxon>Thermodesulfobacteriota</taxon>
        <taxon>Desulfobacteria</taxon>
        <taxon>Desulfobacterales</taxon>
        <taxon>Desulfosudaceae</taxon>
        <taxon>Desulfosudis</taxon>
    </lineage>
</organism>
<dbReference type="EMBL" id="CP000859">
    <property type="protein sequence ID" value="ABW69002.1"/>
    <property type="molecule type" value="Genomic_DNA"/>
</dbReference>
<dbReference type="HOGENOM" id="CLU_2408489_0_0_7"/>
<evidence type="ECO:0000313" key="1">
    <source>
        <dbReference type="EMBL" id="ABW69002.1"/>
    </source>
</evidence>